<keyword evidence="1" id="KW-0496">Mitochondrion</keyword>
<dbReference type="InterPro" id="IPR016031">
    <property type="entry name" value="Trp_RNA-bd_attenuator-like_dom"/>
</dbReference>
<reference evidence="3" key="1">
    <citation type="submission" date="2022-11" db="EMBL/GenBank/DDBJ databases">
        <authorList>
            <person name="Petersen C."/>
        </authorList>
    </citation>
    <scope>NUCLEOTIDE SEQUENCE</scope>
    <source>
        <strain evidence="3">IBT 21917</strain>
    </source>
</reference>
<evidence type="ECO:0000256" key="1">
    <source>
        <dbReference type="RuleBase" id="RU363045"/>
    </source>
</evidence>
<evidence type="ECO:0000256" key="2">
    <source>
        <dbReference type="SAM" id="MobiDB-lite"/>
    </source>
</evidence>
<dbReference type="SUPFAM" id="SSF81995">
    <property type="entry name" value="beta-sandwich domain of Sec23/24"/>
    <property type="match status" value="1"/>
</dbReference>
<dbReference type="SUPFAM" id="SSF51219">
    <property type="entry name" value="TRAP-like"/>
    <property type="match status" value="1"/>
</dbReference>
<feature type="region of interest" description="Disordered" evidence="2">
    <location>
        <begin position="1"/>
        <end position="69"/>
    </location>
</feature>
<dbReference type="EMBL" id="JAPQKO010000005">
    <property type="protein sequence ID" value="KAJ5161138.1"/>
    <property type="molecule type" value="Genomic_DNA"/>
</dbReference>
<gene>
    <name evidence="3" type="ORF">N7492_006530</name>
</gene>
<dbReference type="Pfam" id="PF01987">
    <property type="entry name" value="AIM24"/>
    <property type="match status" value="1"/>
</dbReference>
<dbReference type="Gene3D" id="3.60.160.10">
    <property type="entry name" value="Mitochondrial biogenesis AIM24"/>
    <property type="match status" value="1"/>
</dbReference>
<dbReference type="InterPro" id="IPR002838">
    <property type="entry name" value="AIM24"/>
</dbReference>
<dbReference type="PANTHER" id="PTHR43657">
    <property type="entry name" value="TRYPTOPHAN RNA-BINDING ATTENUATOR PROTEIN-LIKE PROTEIN"/>
    <property type="match status" value="1"/>
</dbReference>
<name>A0A9W9HY71_9EURO</name>
<dbReference type="Proteomes" id="UP001146351">
    <property type="component" value="Unassembled WGS sequence"/>
</dbReference>
<comment type="similarity">
    <text evidence="1">Belongs to the AIM24 family.</text>
</comment>
<dbReference type="InterPro" id="IPR036983">
    <property type="entry name" value="AIM24_sf"/>
</dbReference>
<protein>
    <recommendedName>
        <fullName evidence="1">Altered inheritance of mitochondria protein 24, mitochondrial</fullName>
    </recommendedName>
</protein>
<feature type="region of interest" description="Disordered" evidence="2">
    <location>
        <begin position="84"/>
        <end position="104"/>
    </location>
</feature>
<reference evidence="3" key="2">
    <citation type="journal article" date="2023" name="IMA Fungus">
        <title>Comparative genomic study of the Penicillium genus elucidates a diverse pangenome and 15 lateral gene transfer events.</title>
        <authorList>
            <person name="Petersen C."/>
            <person name="Sorensen T."/>
            <person name="Nielsen M.R."/>
            <person name="Sondergaard T.E."/>
            <person name="Sorensen J.L."/>
            <person name="Fitzpatrick D.A."/>
            <person name="Frisvad J.C."/>
            <person name="Nielsen K.L."/>
        </authorList>
    </citation>
    <scope>NUCLEOTIDE SEQUENCE</scope>
    <source>
        <strain evidence="3">IBT 21917</strain>
    </source>
</reference>
<dbReference type="AlphaFoldDB" id="A0A9W9HY71"/>
<accession>A0A9W9HY71</accession>
<organism evidence="3 4">
    <name type="scientific">Penicillium capsulatum</name>
    <dbReference type="NCBI Taxonomy" id="69766"/>
    <lineage>
        <taxon>Eukaryota</taxon>
        <taxon>Fungi</taxon>
        <taxon>Dikarya</taxon>
        <taxon>Ascomycota</taxon>
        <taxon>Pezizomycotina</taxon>
        <taxon>Eurotiomycetes</taxon>
        <taxon>Eurotiomycetidae</taxon>
        <taxon>Eurotiales</taxon>
        <taxon>Aspergillaceae</taxon>
        <taxon>Penicillium</taxon>
    </lineage>
</organism>
<dbReference type="NCBIfam" id="TIGR00266">
    <property type="entry name" value="TIGR00266 family protein"/>
    <property type="match status" value="1"/>
</dbReference>
<dbReference type="OrthoDB" id="1705416at2759"/>
<keyword evidence="4" id="KW-1185">Reference proteome</keyword>
<dbReference type="PANTHER" id="PTHR43657:SF1">
    <property type="entry name" value="ALTERED INHERITANCE OF MITOCHONDRIA PROTEIN 24, MITOCHONDRIAL"/>
    <property type="match status" value="1"/>
</dbReference>
<evidence type="ECO:0000313" key="3">
    <source>
        <dbReference type="EMBL" id="KAJ5161138.1"/>
    </source>
</evidence>
<evidence type="ECO:0000313" key="4">
    <source>
        <dbReference type="Proteomes" id="UP001146351"/>
    </source>
</evidence>
<comment type="caution">
    <text evidence="3">The sequence shown here is derived from an EMBL/GenBank/DDBJ whole genome shotgun (WGS) entry which is preliminary data.</text>
</comment>
<comment type="subcellular location">
    <subcellularLocation>
        <location evidence="1">Mitochondrion</location>
    </subcellularLocation>
</comment>
<proteinExistence type="inferred from homology"/>
<dbReference type="GO" id="GO:0005739">
    <property type="term" value="C:mitochondrion"/>
    <property type="evidence" value="ECO:0007669"/>
    <property type="project" value="UniProtKB-SubCell"/>
</dbReference>
<sequence>MAQNAQNYPPPPMSAPAHVTSFPPPPQASPTSFNYPPPPTQNSPANNVYPGPSQSVSPPVPSPPPGDYKYTQQNAAAVQQNATIARPPSVQSPTPKARMEQHPGGAPPQGLFVGATATNEDSVGTFNGGSYRISHRDSNSLLTLQLAMGCPLTVKPGVMIAMSTTMTLKGTITFGWKKLLAGGEMAMSHYTGPGELLLAPSVLGDIIVLRLNGDQEWKIGRDSFLASTTAVKHKFQAQSLTKGVFSGEGLFIYKITGTGLLWMQSFGAIIKKDLREGEMYFIDNGHLVAWNCKYNIERVASGGIISGLSSGEGLACKFTGPGTVYLQTRNLNAFAGQMKVSTASG</sequence>